<protein>
    <submittedName>
        <fullName evidence="1">Uncharacterized protein</fullName>
    </submittedName>
</protein>
<evidence type="ECO:0000313" key="2">
    <source>
        <dbReference type="Proteomes" id="UP000487649"/>
    </source>
</evidence>
<dbReference type="AlphaFoldDB" id="A0A9X4XF19"/>
<comment type="caution">
    <text evidence="1">The sequence shown here is derived from an EMBL/GenBank/DDBJ whole genome shotgun (WGS) entry which is preliminary data.</text>
</comment>
<dbReference type="Proteomes" id="UP000487649">
    <property type="component" value="Unassembled WGS sequence"/>
</dbReference>
<dbReference type="RefSeq" id="WP_155222982.1">
    <property type="nucleotide sequence ID" value="NZ_CAJJOK010000018.1"/>
</dbReference>
<name>A0A9X4XF19_9FIRM</name>
<accession>A0A9X4XF19</accession>
<gene>
    <name evidence="1" type="ORF">GMA92_11870</name>
</gene>
<organism evidence="1 2">
    <name type="scientific">Turicibacter sanguinis</name>
    <dbReference type="NCBI Taxonomy" id="154288"/>
    <lineage>
        <taxon>Bacteria</taxon>
        <taxon>Bacillati</taxon>
        <taxon>Bacillota</taxon>
        <taxon>Erysipelotrichia</taxon>
        <taxon>Erysipelotrichales</taxon>
        <taxon>Turicibacteraceae</taxon>
        <taxon>Turicibacter</taxon>
    </lineage>
</organism>
<proteinExistence type="predicted"/>
<reference evidence="1 2" key="1">
    <citation type="journal article" date="2019" name="Nat. Med.">
        <title>A library of human gut bacterial isolates paired with longitudinal multiomics data enables mechanistic microbiome research.</title>
        <authorList>
            <person name="Poyet M."/>
            <person name="Groussin M."/>
            <person name="Gibbons S.M."/>
            <person name="Avila-Pacheco J."/>
            <person name="Jiang X."/>
            <person name="Kearney S.M."/>
            <person name="Perrotta A.R."/>
            <person name="Berdy B."/>
            <person name="Zhao S."/>
            <person name="Lieberman T.D."/>
            <person name="Swanson P.K."/>
            <person name="Smith M."/>
            <person name="Roesemann S."/>
            <person name="Alexander J.E."/>
            <person name="Rich S.A."/>
            <person name="Livny J."/>
            <person name="Vlamakis H."/>
            <person name="Clish C."/>
            <person name="Bullock K."/>
            <person name="Deik A."/>
            <person name="Scott J."/>
            <person name="Pierce K.A."/>
            <person name="Xavier R.J."/>
            <person name="Alm E.J."/>
        </authorList>
    </citation>
    <scope>NUCLEOTIDE SEQUENCE [LARGE SCALE GENOMIC DNA]</scope>
    <source>
        <strain evidence="1 2">BIOML-A198</strain>
    </source>
</reference>
<sequence>MIAVTPSFVLKDKDIVQFQCDHCVCTVYKLQEGATVEFKDNMSDTAYVSWYPLDMEMFRVKSENDIYYHDDKYIGW</sequence>
<dbReference type="EMBL" id="WMQE01000030">
    <property type="protein sequence ID" value="MTK22106.1"/>
    <property type="molecule type" value="Genomic_DNA"/>
</dbReference>
<evidence type="ECO:0000313" key="1">
    <source>
        <dbReference type="EMBL" id="MTK22106.1"/>
    </source>
</evidence>